<name>A0A1F6BY55_9BACT</name>
<organism evidence="1 2">
    <name type="scientific">Candidatus Jorgensenbacteria bacterium RIFCSPLOWO2_01_FULL_45_25b</name>
    <dbReference type="NCBI Taxonomy" id="1798471"/>
    <lineage>
        <taxon>Bacteria</taxon>
        <taxon>Candidatus Joergenseniibacteriota</taxon>
    </lineage>
</organism>
<sequence length="276" mass="32217">MGWYHSPEMPRFFGVCLFFNNSLQEGHVMGNNKRDRQAMRKVSPTAVCILGVLEAYEQGEFVALPELCIALQTEPTFVAFSCLSGDGLVQELDLNLGAFFKKRAIEITRRFFTELRANSCRDFPLVVFLDDCEPCRVWQWNVFQDDMTAWCRMMLEDARDWIPAEWSVRLWSEIESELSFSYEQALFEVRGDSHALLLYRLAEYMRRFPNKKLVGDVNEAIRRRVAQYALQGAVLEKVFPHAILLQTEAPWSVKDLLYDTMRQTPLPIVHLYPERR</sequence>
<evidence type="ECO:0000313" key="2">
    <source>
        <dbReference type="Proteomes" id="UP000176996"/>
    </source>
</evidence>
<dbReference type="Proteomes" id="UP000176996">
    <property type="component" value="Unassembled WGS sequence"/>
</dbReference>
<accession>A0A1F6BY55</accession>
<dbReference type="EMBL" id="MFKK01000010">
    <property type="protein sequence ID" value="OGG41702.1"/>
    <property type="molecule type" value="Genomic_DNA"/>
</dbReference>
<proteinExistence type="predicted"/>
<evidence type="ECO:0000313" key="1">
    <source>
        <dbReference type="EMBL" id="OGG41702.1"/>
    </source>
</evidence>
<dbReference type="STRING" id="1798471.A3A21_03790"/>
<reference evidence="1 2" key="1">
    <citation type="journal article" date="2016" name="Nat. Commun.">
        <title>Thousands of microbial genomes shed light on interconnected biogeochemical processes in an aquifer system.</title>
        <authorList>
            <person name="Anantharaman K."/>
            <person name="Brown C.T."/>
            <person name="Hug L.A."/>
            <person name="Sharon I."/>
            <person name="Castelle C.J."/>
            <person name="Probst A.J."/>
            <person name="Thomas B.C."/>
            <person name="Singh A."/>
            <person name="Wilkins M.J."/>
            <person name="Karaoz U."/>
            <person name="Brodie E.L."/>
            <person name="Williams K.H."/>
            <person name="Hubbard S.S."/>
            <person name="Banfield J.F."/>
        </authorList>
    </citation>
    <scope>NUCLEOTIDE SEQUENCE [LARGE SCALE GENOMIC DNA]</scope>
</reference>
<comment type="caution">
    <text evidence="1">The sequence shown here is derived from an EMBL/GenBank/DDBJ whole genome shotgun (WGS) entry which is preliminary data.</text>
</comment>
<gene>
    <name evidence="1" type="ORF">A3A21_03790</name>
</gene>
<protein>
    <submittedName>
        <fullName evidence="1">Uncharacterized protein</fullName>
    </submittedName>
</protein>
<dbReference type="AlphaFoldDB" id="A0A1F6BY55"/>